<dbReference type="PROSITE" id="PS52016">
    <property type="entry name" value="TONB_DEPENDENT_REC_3"/>
    <property type="match status" value="1"/>
</dbReference>
<evidence type="ECO:0000259" key="9">
    <source>
        <dbReference type="Pfam" id="PF07715"/>
    </source>
</evidence>
<dbReference type="NCBIfam" id="TIGR04057">
    <property type="entry name" value="SusC_RagA_signa"/>
    <property type="match status" value="1"/>
</dbReference>
<dbReference type="PANTHER" id="PTHR30069:SF29">
    <property type="entry name" value="HEMOGLOBIN AND HEMOGLOBIN-HAPTOGLOBIN-BINDING PROTEIN 1-RELATED"/>
    <property type="match status" value="1"/>
</dbReference>
<feature type="domain" description="TonB-dependent receptor plug" evidence="9">
    <location>
        <begin position="97"/>
        <end position="211"/>
    </location>
</feature>
<evidence type="ECO:0000256" key="5">
    <source>
        <dbReference type="ARBA" id="ARBA00022729"/>
    </source>
</evidence>
<keyword evidence="2 8" id="KW-0813">Transport</keyword>
<dbReference type="GO" id="GO:0009279">
    <property type="term" value="C:cell outer membrane"/>
    <property type="evidence" value="ECO:0007669"/>
    <property type="project" value="UniProtKB-SubCell"/>
</dbReference>
<evidence type="ECO:0000256" key="8">
    <source>
        <dbReference type="PROSITE-ProRule" id="PRU01360"/>
    </source>
</evidence>
<comment type="similarity">
    <text evidence="8">Belongs to the TonB-dependent receptor family.</text>
</comment>
<protein>
    <submittedName>
        <fullName evidence="10">SusC/RagA family TonB-linked outer membrane protein</fullName>
    </submittedName>
</protein>
<dbReference type="Gene3D" id="2.170.130.10">
    <property type="entry name" value="TonB-dependent receptor, plug domain"/>
    <property type="match status" value="1"/>
</dbReference>
<organism evidence="10 11">
    <name type="scientific">Pararcticibacter amylolyticus</name>
    <dbReference type="NCBI Taxonomy" id="2173175"/>
    <lineage>
        <taxon>Bacteria</taxon>
        <taxon>Pseudomonadati</taxon>
        <taxon>Bacteroidota</taxon>
        <taxon>Sphingobacteriia</taxon>
        <taxon>Sphingobacteriales</taxon>
        <taxon>Sphingobacteriaceae</taxon>
        <taxon>Pararcticibacter</taxon>
    </lineage>
</organism>
<dbReference type="InterPro" id="IPR012910">
    <property type="entry name" value="Plug_dom"/>
</dbReference>
<dbReference type="SUPFAM" id="SSF49464">
    <property type="entry name" value="Carboxypeptidase regulatory domain-like"/>
    <property type="match status" value="1"/>
</dbReference>
<dbReference type="GO" id="GO:0015344">
    <property type="term" value="F:siderophore uptake transmembrane transporter activity"/>
    <property type="evidence" value="ECO:0007669"/>
    <property type="project" value="TreeGrafter"/>
</dbReference>
<dbReference type="InterPro" id="IPR037066">
    <property type="entry name" value="Plug_dom_sf"/>
</dbReference>
<comment type="subcellular location">
    <subcellularLocation>
        <location evidence="1 8">Cell outer membrane</location>
        <topology evidence="1 8">Multi-pass membrane protein</topology>
    </subcellularLocation>
</comment>
<keyword evidence="7 8" id="KW-0998">Cell outer membrane</keyword>
<sequence>MKAQTRVLKGLVKDSYGEPLIGATVKVKGAARGVSTGIDGRFQLSITPQDKILVFSSIGYTSKEVAIGSGSDLNVVLTESASTLNEVVVDGYMPVKKSDLTGSVGSVKMNDILKAPVKSFDEALAGRIAGVQVTSQEGQPGSNIEIVIRGYNSINQTNTPLYVIDGFPMEDPGSSVVNPLNSIDPNDIESIDILKDASATAIYGSRGANGVVVITTKRGKEGKPVITYNGYYGFQQSNKRLAVLSPYEFVKLQNEIDPVNTANLYGYLDEWKDAVFDAELYRGLKGINWEDQVMRTAGMYNNHIALAGGTEKTKYNASVSHINQDGIIINSGFRRAQGRFSLDQEVSDKLKIGFNSTYSDIKYYGTATSSETYNNEINLLFSVWAYRPVTGDPTVDLLDVTNDPEVEQSSDFRFNPVLTAKNELRENYTNSFTTNAFADYLINKNLKLRVAGGISRGGREVRTFNNSLTRSGNYTTANKVNGGKTIYNSTNWQNTNTLTFNKTFNKNHSLVALAGMTMEGGSSNVFGATAILIPNESLGLNGLDEGNPSTITSFSSDWKQMSFLSRVNYTLKSKYLFTASLRADGSSRFLGDNRWGVFPSAAFAWRLGSEEFLKQYKFISNAKVRSSWGITGNNQFSNYAAYPGISIDNSSGYGFGNNIQKGSYASVLGNSNLKWESTEQIDLGIDLGFFNERLTLAADVYRKNTYDLLLNADQALSTGYERQMMNIGKVRNEGLELTLGFVPVDKKFRWSSELNISFNRNKVVALADNQSYMLTSMRWGDDWVNIYPYIAQVGSPIAQVYGYIFDGVYSFEDFDQDGQGKYTLRRDRPANGEARENINPGDIKYKDINGDLLINDSDRTIIAQPYPVHTGGFNNNFTYKGFDLNVFFQWSYGNDIINANRQMLESGYKYNTNQFASYANRWSPENPDSDIPAAKGITMKAYSTRIIEDGSYLRLKTVALGYTLPKNLSRRMGIGTLRVYTSAQNLYTWTNYSGYDPEVSVRRSALTPGFDYSAYPRAKTLTFGLNATF</sequence>
<dbReference type="OrthoDB" id="9768177at2"/>
<dbReference type="EMBL" id="QEAS01000003">
    <property type="protein sequence ID" value="PWG81763.1"/>
    <property type="molecule type" value="Genomic_DNA"/>
</dbReference>
<reference evidence="10 11" key="1">
    <citation type="submission" date="2018-04" db="EMBL/GenBank/DDBJ databases">
        <title>Pedobacter chongqingensis sp. nov., isolated from a rottenly hemp rope.</title>
        <authorList>
            <person name="Cai Y."/>
        </authorList>
    </citation>
    <scope>NUCLEOTIDE SEQUENCE [LARGE SCALE GENOMIC DNA]</scope>
    <source>
        <strain evidence="10 11">FJ4-8</strain>
    </source>
</reference>
<dbReference type="Gene3D" id="2.40.170.20">
    <property type="entry name" value="TonB-dependent receptor, beta-barrel domain"/>
    <property type="match status" value="1"/>
</dbReference>
<dbReference type="GO" id="GO:0044718">
    <property type="term" value="P:siderophore transmembrane transport"/>
    <property type="evidence" value="ECO:0007669"/>
    <property type="project" value="TreeGrafter"/>
</dbReference>
<gene>
    <name evidence="10" type="ORF">DDR33_05210</name>
</gene>
<name>A0A2U2PK35_9SPHI</name>
<dbReference type="AlphaFoldDB" id="A0A2U2PK35"/>
<keyword evidence="6 8" id="KW-0472">Membrane</keyword>
<dbReference type="InterPro" id="IPR039426">
    <property type="entry name" value="TonB-dep_rcpt-like"/>
</dbReference>
<evidence type="ECO:0000256" key="3">
    <source>
        <dbReference type="ARBA" id="ARBA00022452"/>
    </source>
</evidence>
<evidence type="ECO:0000256" key="4">
    <source>
        <dbReference type="ARBA" id="ARBA00022692"/>
    </source>
</evidence>
<dbReference type="InterPro" id="IPR023996">
    <property type="entry name" value="TonB-dep_OMP_SusC/RagA"/>
</dbReference>
<dbReference type="InterPro" id="IPR023997">
    <property type="entry name" value="TonB-dep_OMP_SusC/RagA_CS"/>
</dbReference>
<keyword evidence="3 8" id="KW-1134">Transmembrane beta strand</keyword>
<evidence type="ECO:0000256" key="2">
    <source>
        <dbReference type="ARBA" id="ARBA00022448"/>
    </source>
</evidence>
<evidence type="ECO:0000313" key="11">
    <source>
        <dbReference type="Proteomes" id="UP000245647"/>
    </source>
</evidence>
<accession>A0A2U2PK35</accession>
<comment type="caution">
    <text evidence="10">The sequence shown here is derived from an EMBL/GenBank/DDBJ whole genome shotgun (WGS) entry which is preliminary data.</text>
</comment>
<keyword evidence="4 8" id="KW-0812">Transmembrane</keyword>
<proteinExistence type="inferred from homology"/>
<dbReference type="InterPro" id="IPR036942">
    <property type="entry name" value="Beta-barrel_TonB_sf"/>
</dbReference>
<keyword evidence="5" id="KW-0732">Signal</keyword>
<dbReference type="Gene3D" id="2.60.40.1120">
    <property type="entry name" value="Carboxypeptidase-like, regulatory domain"/>
    <property type="match status" value="1"/>
</dbReference>
<dbReference type="FunFam" id="2.170.130.10:FF:000008">
    <property type="entry name" value="SusC/RagA family TonB-linked outer membrane protein"/>
    <property type="match status" value="1"/>
</dbReference>
<keyword evidence="11" id="KW-1185">Reference proteome</keyword>
<evidence type="ECO:0000313" key="10">
    <source>
        <dbReference type="EMBL" id="PWG81763.1"/>
    </source>
</evidence>
<evidence type="ECO:0000256" key="6">
    <source>
        <dbReference type="ARBA" id="ARBA00023136"/>
    </source>
</evidence>
<evidence type="ECO:0000256" key="7">
    <source>
        <dbReference type="ARBA" id="ARBA00023237"/>
    </source>
</evidence>
<dbReference type="SUPFAM" id="SSF56935">
    <property type="entry name" value="Porins"/>
    <property type="match status" value="1"/>
</dbReference>
<dbReference type="NCBIfam" id="TIGR04056">
    <property type="entry name" value="OMP_RagA_SusC"/>
    <property type="match status" value="1"/>
</dbReference>
<dbReference type="Proteomes" id="UP000245647">
    <property type="component" value="Unassembled WGS sequence"/>
</dbReference>
<dbReference type="Pfam" id="PF13715">
    <property type="entry name" value="CarbopepD_reg_2"/>
    <property type="match status" value="1"/>
</dbReference>
<evidence type="ECO:0000256" key="1">
    <source>
        <dbReference type="ARBA" id="ARBA00004571"/>
    </source>
</evidence>
<dbReference type="PANTHER" id="PTHR30069">
    <property type="entry name" value="TONB-DEPENDENT OUTER MEMBRANE RECEPTOR"/>
    <property type="match status" value="1"/>
</dbReference>
<dbReference type="InterPro" id="IPR008969">
    <property type="entry name" value="CarboxyPept-like_regulatory"/>
</dbReference>
<dbReference type="Pfam" id="PF07715">
    <property type="entry name" value="Plug"/>
    <property type="match status" value="1"/>
</dbReference>